<proteinExistence type="predicted"/>
<reference evidence="1 2" key="1">
    <citation type="submission" date="2018-02" db="EMBL/GenBank/DDBJ databases">
        <title>Acetobacter orientalis genome.</title>
        <authorList>
            <person name="Nakashima N."/>
            <person name="Tamura T."/>
        </authorList>
    </citation>
    <scope>NUCLEOTIDE SEQUENCE [LARGE SCALE GENOMIC DNA]</scope>
    <source>
        <strain evidence="1 2">FAN1</strain>
    </source>
</reference>
<evidence type="ECO:0000313" key="1">
    <source>
        <dbReference type="EMBL" id="BBC79308.1"/>
    </source>
</evidence>
<protein>
    <submittedName>
        <fullName evidence="1">GTPase</fullName>
    </submittedName>
</protein>
<accession>A0A2Z5ZFK1</accession>
<dbReference type="AlphaFoldDB" id="A0A2Z5ZFK1"/>
<evidence type="ECO:0000313" key="2">
    <source>
        <dbReference type="Proteomes" id="UP000270034"/>
    </source>
</evidence>
<dbReference type="EMBL" id="AP018515">
    <property type="protein sequence ID" value="BBC79308.1"/>
    <property type="molecule type" value="Genomic_DNA"/>
</dbReference>
<dbReference type="Proteomes" id="UP000270034">
    <property type="component" value="Chromosome"/>
</dbReference>
<sequence length="54" mass="5905">MCQTYAAVSLLPLARKRPLTCSPCLCRAIGVLYSTLRVLCVQGRHAPSVLITLF</sequence>
<gene>
    <name evidence="1" type="ORF">AcetOrient_orf01409</name>
</gene>
<organism evidence="1 2">
    <name type="scientific">Acetobacter orientalis</name>
    <dbReference type="NCBI Taxonomy" id="146474"/>
    <lineage>
        <taxon>Bacteria</taxon>
        <taxon>Pseudomonadati</taxon>
        <taxon>Pseudomonadota</taxon>
        <taxon>Alphaproteobacteria</taxon>
        <taxon>Acetobacterales</taxon>
        <taxon>Acetobacteraceae</taxon>
        <taxon>Acetobacter</taxon>
    </lineage>
</organism>
<name>A0A2Z5ZFK1_9PROT</name>
<dbReference type="KEGG" id="aot:AcetOri_orf01409"/>